<dbReference type="PANTHER" id="PTHR16161:SF0">
    <property type="entry name" value="TRANSCRIPTIONAL PROTEIN SWT1"/>
    <property type="match status" value="1"/>
</dbReference>
<dbReference type="EMBL" id="GECL01002132">
    <property type="protein sequence ID" value="JAP03992.1"/>
    <property type="molecule type" value="Transcribed_RNA"/>
</dbReference>
<proteinExistence type="predicted"/>
<dbReference type="InterPro" id="IPR002716">
    <property type="entry name" value="PIN_dom"/>
</dbReference>
<feature type="region of interest" description="Disordered" evidence="1">
    <location>
        <begin position="1"/>
        <end position="165"/>
    </location>
</feature>
<feature type="compositionally biased region" description="Basic and acidic residues" evidence="1">
    <location>
        <begin position="133"/>
        <end position="164"/>
    </location>
</feature>
<feature type="compositionally biased region" description="Basic and acidic residues" evidence="1">
    <location>
        <begin position="39"/>
        <end position="56"/>
    </location>
</feature>
<dbReference type="CDD" id="cd18727">
    <property type="entry name" value="PIN_Swt1-like"/>
    <property type="match status" value="1"/>
</dbReference>
<feature type="compositionally biased region" description="Basic and acidic residues" evidence="1">
    <location>
        <begin position="201"/>
        <end position="210"/>
    </location>
</feature>
<dbReference type="PANTHER" id="PTHR16161">
    <property type="entry name" value="TRANSCRIPTIONAL PROTEIN SWT1"/>
    <property type="match status" value="1"/>
</dbReference>
<feature type="compositionally biased region" description="Polar residues" evidence="1">
    <location>
        <begin position="75"/>
        <end position="91"/>
    </location>
</feature>
<organism evidence="3">
    <name type="scientific">Triatoma dimidiata</name>
    <name type="common">Kissing bug</name>
    <name type="synonym">Meccus dimidiatus</name>
    <dbReference type="NCBI Taxonomy" id="72491"/>
    <lineage>
        <taxon>Eukaryota</taxon>
        <taxon>Metazoa</taxon>
        <taxon>Ecdysozoa</taxon>
        <taxon>Arthropoda</taxon>
        <taxon>Hexapoda</taxon>
        <taxon>Insecta</taxon>
        <taxon>Pterygota</taxon>
        <taxon>Neoptera</taxon>
        <taxon>Paraneoptera</taxon>
        <taxon>Hemiptera</taxon>
        <taxon>Heteroptera</taxon>
        <taxon>Panheteroptera</taxon>
        <taxon>Cimicomorpha</taxon>
        <taxon>Reduviidae</taxon>
        <taxon>Triatominae</taxon>
        <taxon>Triatoma</taxon>
    </lineage>
</organism>
<reference evidence="3" key="1">
    <citation type="journal article" date="2018" name="J. Proteomics">
        <title>Exploring the molecular complexity of Triatoma dimidiata sialome.</title>
        <authorList>
            <person name="Santiago P.B."/>
            <person name="de Araujo C.N."/>
            <person name="Charneau S."/>
            <person name="Bastos I.M.D."/>
            <person name="Assumpcao T.C.F."/>
            <person name="Queiroz R.M.L."/>
            <person name="Praca Y.R."/>
            <person name="Cordeiro T.M."/>
            <person name="Garcia C.H.S."/>
            <person name="da Silva I.G."/>
            <person name="Raiol T."/>
            <person name="Motta F.N."/>
            <person name="de Araujo Oliveira J.V."/>
            <person name="de Sousa M.V."/>
            <person name="Ribeiro J.M.C."/>
            <person name="de Santana J.M."/>
        </authorList>
    </citation>
    <scope>NUCLEOTIDE SEQUENCE</scope>
    <source>
        <strain evidence="3">Santander</strain>
        <tissue evidence="3">Salivary glands</tissue>
    </source>
</reference>
<feature type="region of interest" description="Disordered" evidence="1">
    <location>
        <begin position="198"/>
        <end position="241"/>
    </location>
</feature>
<dbReference type="Pfam" id="PF13638">
    <property type="entry name" value="PIN_4"/>
    <property type="match status" value="1"/>
</dbReference>
<dbReference type="InterPro" id="IPR029060">
    <property type="entry name" value="PIN-like_dom_sf"/>
</dbReference>
<sequence>ASLSRKNRLKDISEAEDSCSTNKKYKETSTNGSSTLAQKRLEKIRQEAKAKKKLEQQQKLLGIKSLGCSKKGVSPTKQGTSTSINKKQGLSPTKKHESPTKGGTTNLQNKKEELSASKTRSKFSDGRTSAQGRFEKYKRDKNKIESPSKESNSNKRSENLDKKVSLKSLLEPLSNKSEVTILKITEIKKEDNKFSGIKSANRKESNELKRSPNKKSSAAITIKRQKNKSPDAQDKVNNKLSRNLYKRSPTTNIEIGTPELKNKRLKGCEQPENVIFRKSSNTKIILNKKFRLNDSYLKSKTELPVKGKEVLTKPENSLNLSKDGIEDMEWEVSCDDVALHLQTVRNAVEKDERVEMMDWQDSPLQINIAPDNNIIHYVIDTNVFISSLRVVKKLKESSTAGIENVIVIPWQVLKELDWLKMKEASHISSAARKAISYLLECTTCHSSNVVWQTQQQAVEHCQNFYVEIPDDHIIKCCIQLISSGHNVVLVSNDKNLRLKSSVHNIITISDDKLLEKMALNTNRPTGKLPLEEAPTGSIECDVYTFRLTNIFNKFLNKVIQLYFRSTYGNMWIWHLPEKPPLTLKILLELLQNYATKIFKAKEYKSYLDAVASFFRLKTYCKLSTSEVDIIARKCLKLAKSISSEECYALEVMQFENDLAFLKSRDPPTNTPFSDLCCKLTIKHFQIFEAIIIGYCYTLAQVLGINISDPILCDRASVLPKSFDIKLISKYVKIIKRMNVNLERLGRIPPGQINAQTPGIMSVYNTLVTYTEDSDPFFTAEDVVDFFKNDTIRNSLPEACNVFNSLINFLETAKKVASSKKI</sequence>
<feature type="compositionally biased region" description="Basic and acidic residues" evidence="1">
    <location>
        <begin position="228"/>
        <end position="237"/>
    </location>
</feature>
<accession>A0A0V0G8F9</accession>
<evidence type="ECO:0000256" key="1">
    <source>
        <dbReference type="SAM" id="MobiDB-lite"/>
    </source>
</evidence>
<evidence type="ECO:0000259" key="2">
    <source>
        <dbReference type="SMART" id="SM00670"/>
    </source>
</evidence>
<feature type="non-terminal residue" evidence="3">
    <location>
        <position position="1"/>
    </location>
</feature>
<dbReference type="Gene3D" id="3.40.50.1010">
    <property type="entry name" value="5'-nuclease"/>
    <property type="match status" value="1"/>
</dbReference>
<name>A0A0V0G8F9_TRIDM</name>
<dbReference type="AlphaFoldDB" id="A0A0V0G8F9"/>
<dbReference type="InterPro" id="IPR052626">
    <property type="entry name" value="SWT1_Regulator"/>
</dbReference>
<protein>
    <submittedName>
        <fullName evidence="3">Putative transcriptional protein swt1 isoform x1</fullName>
    </submittedName>
</protein>
<evidence type="ECO:0000313" key="3">
    <source>
        <dbReference type="EMBL" id="JAP03992.1"/>
    </source>
</evidence>
<dbReference type="SUPFAM" id="SSF88723">
    <property type="entry name" value="PIN domain-like"/>
    <property type="match status" value="1"/>
</dbReference>
<dbReference type="SMART" id="SM00670">
    <property type="entry name" value="PINc"/>
    <property type="match status" value="1"/>
</dbReference>
<feature type="domain" description="PIN" evidence="2">
    <location>
        <begin position="375"/>
        <end position="498"/>
    </location>
</feature>
<dbReference type="GO" id="GO:0005634">
    <property type="term" value="C:nucleus"/>
    <property type="evidence" value="ECO:0007669"/>
    <property type="project" value="TreeGrafter"/>
</dbReference>
<feature type="compositionally biased region" description="Polar residues" evidence="1">
    <location>
        <begin position="18"/>
        <end position="37"/>
    </location>
</feature>